<evidence type="ECO:0000259" key="2">
    <source>
        <dbReference type="Pfam" id="PF01757"/>
    </source>
</evidence>
<gene>
    <name evidence="4" type="ORF">DWV41_06590</name>
    <name evidence="3" type="ORF">DWY65_06515</name>
</gene>
<proteinExistence type="predicted"/>
<organism evidence="4 6">
    <name type="scientific">Bacteroides stercoris</name>
    <dbReference type="NCBI Taxonomy" id="46506"/>
    <lineage>
        <taxon>Bacteria</taxon>
        <taxon>Pseudomonadati</taxon>
        <taxon>Bacteroidota</taxon>
        <taxon>Bacteroidia</taxon>
        <taxon>Bacteroidales</taxon>
        <taxon>Bacteroidaceae</taxon>
        <taxon>Bacteroides</taxon>
    </lineage>
</organism>
<keyword evidence="1" id="KW-0812">Transmembrane</keyword>
<feature type="transmembrane region" description="Helical" evidence="1">
    <location>
        <begin position="107"/>
        <end position="129"/>
    </location>
</feature>
<feature type="transmembrane region" description="Helical" evidence="1">
    <location>
        <begin position="7"/>
        <end position="28"/>
    </location>
</feature>
<dbReference type="GO" id="GO:0016747">
    <property type="term" value="F:acyltransferase activity, transferring groups other than amino-acyl groups"/>
    <property type="evidence" value="ECO:0007669"/>
    <property type="project" value="InterPro"/>
</dbReference>
<dbReference type="AlphaFoldDB" id="A0A413E3R3"/>
<feature type="domain" description="Acyltransferase 3" evidence="2">
    <location>
        <begin position="5"/>
        <end position="311"/>
    </location>
</feature>
<evidence type="ECO:0000313" key="5">
    <source>
        <dbReference type="Proteomes" id="UP000283310"/>
    </source>
</evidence>
<evidence type="ECO:0000313" key="6">
    <source>
        <dbReference type="Proteomes" id="UP000284777"/>
    </source>
</evidence>
<accession>A0A413E3R3</accession>
<dbReference type="EMBL" id="QSBD01000007">
    <property type="protein sequence ID" value="RGW98089.1"/>
    <property type="molecule type" value="Genomic_DNA"/>
</dbReference>
<sequence>MLIRNYSLDFLKVLAAIFITNSHFIPLYKDISPSLATLGVHGNALFFFVSGFLLMMGFEKRKEVFSNWYKKKIQRLWPSVFLWCIISAILWNSPISWQNLIIADQYWFLQCIAIYYILFYILGNININVMGGGKIKIQKIIFILSIITSVCYFLCMPKVASSIFHTNFHFICHFSIMVMGGLTYLNKDMIQMKSLPKDFILMVFWFISYFIILYVSKGNLDYKYYFQIIGLLPLHLFTFYIYKVASYPWCTKLFQTSKLKWIFLVIANLTLEIYIVQFHVITDEFNTLFPLNTVIVFILISISAYILKVITSLFLQILSSAPFNLKEAIKIY</sequence>
<dbReference type="InterPro" id="IPR002656">
    <property type="entry name" value="Acyl_transf_3_dom"/>
</dbReference>
<evidence type="ECO:0000313" key="4">
    <source>
        <dbReference type="EMBL" id="RGW98089.1"/>
    </source>
</evidence>
<name>A0A413E3R3_BACSE</name>
<feature type="transmembrane region" description="Helical" evidence="1">
    <location>
        <begin position="198"/>
        <end position="216"/>
    </location>
</feature>
<dbReference type="RefSeq" id="WP_117902004.1">
    <property type="nucleotide sequence ID" value="NZ_QRTW01000008.1"/>
</dbReference>
<feature type="transmembrane region" description="Helical" evidence="1">
    <location>
        <begin position="166"/>
        <end position="186"/>
    </location>
</feature>
<feature type="transmembrane region" description="Helical" evidence="1">
    <location>
        <begin position="34"/>
        <end position="55"/>
    </location>
</feature>
<feature type="transmembrane region" description="Helical" evidence="1">
    <location>
        <begin position="76"/>
        <end position="95"/>
    </location>
</feature>
<dbReference type="Pfam" id="PF01757">
    <property type="entry name" value="Acyl_transf_3"/>
    <property type="match status" value="1"/>
</dbReference>
<protein>
    <recommendedName>
        <fullName evidence="2">Acyltransferase 3 domain-containing protein</fullName>
    </recommendedName>
</protein>
<comment type="caution">
    <text evidence="4">The sequence shown here is derived from an EMBL/GenBank/DDBJ whole genome shotgun (WGS) entry which is preliminary data.</text>
</comment>
<feature type="transmembrane region" description="Helical" evidence="1">
    <location>
        <begin position="261"/>
        <end position="281"/>
    </location>
</feature>
<evidence type="ECO:0000256" key="1">
    <source>
        <dbReference type="SAM" id="Phobius"/>
    </source>
</evidence>
<dbReference type="EMBL" id="QRTW01000008">
    <property type="protein sequence ID" value="RGR14881.1"/>
    <property type="molecule type" value="Genomic_DNA"/>
</dbReference>
<reference evidence="5 6" key="1">
    <citation type="submission" date="2018-08" db="EMBL/GenBank/DDBJ databases">
        <title>A genome reference for cultivated species of the human gut microbiota.</title>
        <authorList>
            <person name="Zou Y."/>
            <person name="Xue W."/>
            <person name="Luo G."/>
        </authorList>
    </citation>
    <scope>NUCLEOTIDE SEQUENCE [LARGE SCALE GENOMIC DNA]</scope>
    <source>
        <strain evidence="4 6">AF05-4</strain>
        <strain evidence="3 5">AF26-20BH</strain>
    </source>
</reference>
<dbReference type="Proteomes" id="UP000284777">
    <property type="component" value="Unassembled WGS sequence"/>
</dbReference>
<feature type="transmembrane region" description="Helical" evidence="1">
    <location>
        <begin position="222"/>
        <end position="241"/>
    </location>
</feature>
<keyword evidence="1" id="KW-0472">Membrane</keyword>
<feature type="transmembrane region" description="Helical" evidence="1">
    <location>
        <begin position="141"/>
        <end position="160"/>
    </location>
</feature>
<feature type="transmembrane region" description="Helical" evidence="1">
    <location>
        <begin position="287"/>
        <end position="307"/>
    </location>
</feature>
<evidence type="ECO:0000313" key="3">
    <source>
        <dbReference type="EMBL" id="RGR14881.1"/>
    </source>
</evidence>
<dbReference type="Proteomes" id="UP000283310">
    <property type="component" value="Unassembled WGS sequence"/>
</dbReference>
<keyword evidence="1" id="KW-1133">Transmembrane helix</keyword>